<dbReference type="Pfam" id="PF19626">
    <property type="entry name" value="DUF6131"/>
    <property type="match status" value="1"/>
</dbReference>
<keyword evidence="1" id="KW-0472">Membrane</keyword>
<sequence>MGRGLGRNIVLTRSEDTMIVLGIILLIIGFVAGISILWTIGIILVAIGAVLWILGSMGRAVGGRRHYW</sequence>
<dbReference type="EMBL" id="MEHJ01000001">
    <property type="protein sequence ID" value="OEJ23705.1"/>
    <property type="molecule type" value="Genomic_DNA"/>
</dbReference>
<evidence type="ECO:0000256" key="1">
    <source>
        <dbReference type="SAM" id="Phobius"/>
    </source>
</evidence>
<evidence type="ECO:0000313" key="3">
    <source>
        <dbReference type="Proteomes" id="UP000095759"/>
    </source>
</evidence>
<proteinExistence type="predicted"/>
<comment type="caution">
    <text evidence="2">The sequence shown here is derived from an EMBL/GenBank/DDBJ whole genome shotgun (WGS) entry which is preliminary data.</text>
</comment>
<feature type="transmembrane region" description="Helical" evidence="1">
    <location>
        <begin position="21"/>
        <end position="54"/>
    </location>
</feature>
<protein>
    <recommendedName>
        <fullName evidence="4">DUF4337 domain-containing protein</fullName>
    </recommendedName>
</protein>
<gene>
    <name evidence="2" type="ORF">AS594_03640</name>
</gene>
<dbReference type="AlphaFoldDB" id="A0A1E5P2E0"/>
<dbReference type="STRING" id="285458.BGM19_33140"/>
<keyword evidence="1" id="KW-0812">Transmembrane</keyword>
<dbReference type="InterPro" id="IPR046134">
    <property type="entry name" value="DUF6131"/>
</dbReference>
<accession>A0A1E5P2E0</accession>
<name>A0A1E5P2E0_9ACTN</name>
<keyword evidence="3" id="KW-1185">Reference proteome</keyword>
<dbReference type="Proteomes" id="UP000095759">
    <property type="component" value="Unassembled WGS sequence"/>
</dbReference>
<evidence type="ECO:0000313" key="2">
    <source>
        <dbReference type="EMBL" id="OEJ23705.1"/>
    </source>
</evidence>
<reference evidence="2 3" key="1">
    <citation type="submission" date="2016-08" db="EMBL/GenBank/DDBJ databases">
        <title>Complete genome sequence of Streptomyces agglomeratus strain 6-3-2, a novel anti-MRSA actinomycete isolated from Wuli of Tebit, China.</title>
        <authorList>
            <person name="Chen X."/>
        </authorList>
    </citation>
    <scope>NUCLEOTIDE SEQUENCE [LARGE SCALE GENOMIC DNA]</scope>
    <source>
        <strain evidence="2 3">6-3-2</strain>
    </source>
</reference>
<evidence type="ECO:0008006" key="4">
    <source>
        <dbReference type="Google" id="ProtNLM"/>
    </source>
</evidence>
<keyword evidence="1" id="KW-1133">Transmembrane helix</keyword>
<organism evidence="2 3">
    <name type="scientific">Streptomyces agglomeratus</name>
    <dbReference type="NCBI Taxonomy" id="285458"/>
    <lineage>
        <taxon>Bacteria</taxon>
        <taxon>Bacillati</taxon>
        <taxon>Actinomycetota</taxon>
        <taxon>Actinomycetes</taxon>
        <taxon>Kitasatosporales</taxon>
        <taxon>Streptomycetaceae</taxon>
        <taxon>Streptomyces</taxon>
    </lineage>
</organism>